<dbReference type="AlphaFoldDB" id="D2R5A6"/>
<dbReference type="STRING" id="530564.Psta_0679"/>
<reference evidence="1 2" key="1">
    <citation type="journal article" date="2009" name="Stand. Genomic Sci.">
        <title>Complete genome sequence of Pirellula staleyi type strain (ATCC 27377).</title>
        <authorList>
            <person name="Clum A."/>
            <person name="Tindall B.J."/>
            <person name="Sikorski J."/>
            <person name="Ivanova N."/>
            <person name="Mavrommatis K."/>
            <person name="Lucas S."/>
            <person name="Glavina del Rio T."/>
            <person name="Nolan M."/>
            <person name="Chen F."/>
            <person name="Tice H."/>
            <person name="Pitluck S."/>
            <person name="Cheng J.F."/>
            <person name="Chertkov O."/>
            <person name="Brettin T."/>
            <person name="Han C."/>
            <person name="Detter J.C."/>
            <person name="Kuske C."/>
            <person name="Bruce D."/>
            <person name="Goodwin L."/>
            <person name="Ovchinikova G."/>
            <person name="Pati A."/>
            <person name="Mikhailova N."/>
            <person name="Chen A."/>
            <person name="Palaniappan K."/>
            <person name="Land M."/>
            <person name="Hauser L."/>
            <person name="Chang Y.J."/>
            <person name="Jeffries C.D."/>
            <person name="Chain P."/>
            <person name="Rohde M."/>
            <person name="Goker M."/>
            <person name="Bristow J."/>
            <person name="Eisen J.A."/>
            <person name="Markowitz V."/>
            <person name="Hugenholtz P."/>
            <person name="Kyrpides N.C."/>
            <person name="Klenk H.P."/>
            <person name="Lapidus A."/>
        </authorList>
    </citation>
    <scope>NUCLEOTIDE SEQUENCE [LARGE SCALE GENOMIC DNA]</scope>
    <source>
        <strain evidence="2">ATCC 27377 / DSM 6068 / ICPB 4128</strain>
    </source>
</reference>
<dbReference type="HOGENOM" id="CLU_1915109_0_0_0"/>
<organism evidence="1 2">
    <name type="scientific">Pirellula staleyi (strain ATCC 27377 / DSM 6068 / ICPB 4128)</name>
    <name type="common">Pirella staleyi</name>
    <dbReference type="NCBI Taxonomy" id="530564"/>
    <lineage>
        <taxon>Bacteria</taxon>
        <taxon>Pseudomonadati</taxon>
        <taxon>Planctomycetota</taxon>
        <taxon>Planctomycetia</taxon>
        <taxon>Pirellulales</taxon>
        <taxon>Pirellulaceae</taxon>
        <taxon>Pirellula</taxon>
    </lineage>
</organism>
<dbReference type="EMBL" id="CP001848">
    <property type="protein sequence ID" value="ADB15365.1"/>
    <property type="molecule type" value="Genomic_DNA"/>
</dbReference>
<dbReference type="Proteomes" id="UP000001887">
    <property type="component" value="Chromosome"/>
</dbReference>
<dbReference type="KEGG" id="psl:Psta_0679"/>
<gene>
    <name evidence="1" type="ordered locus">Psta_0679</name>
</gene>
<sequence length="132" mass="15282">MTAEELRTLFRDYAGPTKARRFALQLRADKQSESSLSYRQRRADLRFWQKQLWDQFSQQYAGVPQDLGPIQDALLWCDVHHLPLEDGQAIPGNGFLSFGPVREEQFPFGQGFWTIVCPACVAACRQWIFDSR</sequence>
<accession>D2R5A6</accession>
<name>D2R5A6_PIRSD</name>
<evidence type="ECO:0000313" key="2">
    <source>
        <dbReference type="Proteomes" id="UP000001887"/>
    </source>
</evidence>
<proteinExistence type="predicted"/>
<evidence type="ECO:0000313" key="1">
    <source>
        <dbReference type="EMBL" id="ADB15365.1"/>
    </source>
</evidence>
<keyword evidence="2" id="KW-1185">Reference proteome</keyword>
<protein>
    <submittedName>
        <fullName evidence="1">Uncharacterized protein</fullName>
    </submittedName>
</protein>